<dbReference type="KEGG" id="hbs:IPV69_21050"/>
<name>A0A7M2WTA5_9BACT</name>
<dbReference type="AlphaFoldDB" id="A0A7M2WTA5"/>
<evidence type="ECO:0000256" key="1">
    <source>
        <dbReference type="SAM" id="Phobius"/>
    </source>
</evidence>
<gene>
    <name evidence="2" type="ORF">IPV69_21050</name>
</gene>
<keyword evidence="1" id="KW-0472">Membrane</keyword>
<dbReference type="RefSeq" id="WP_206291696.1">
    <property type="nucleotide sequence ID" value="NZ_CP063458.1"/>
</dbReference>
<keyword evidence="3" id="KW-1185">Reference proteome</keyword>
<feature type="transmembrane region" description="Helical" evidence="1">
    <location>
        <begin position="95"/>
        <end position="114"/>
    </location>
</feature>
<evidence type="ECO:0000313" key="2">
    <source>
        <dbReference type="EMBL" id="QOV88696.1"/>
    </source>
</evidence>
<evidence type="ECO:0008006" key="4">
    <source>
        <dbReference type="Google" id="ProtNLM"/>
    </source>
</evidence>
<evidence type="ECO:0000313" key="3">
    <source>
        <dbReference type="Proteomes" id="UP000593765"/>
    </source>
</evidence>
<sequence>MLPRRTELPLLLRTPTKFVGRYWLPLLILLIGATADAITTHANSVAYGAGIEVHPVQRWMFELVGNDVGVPLAKCLQVGFVVFVAAIWKRWCPWVLGGCGGLYGLAAASNHFLWL</sequence>
<feature type="transmembrane region" description="Helical" evidence="1">
    <location>
        <begin position="21"/>
        <end position="38"/>
    </location>
</feature>
<dbReference type="Proteomes" id="UP000593765">
    <property type="component" value="Chromosome"/>
</dbReference>
<proteinExistence type="predicted"/>
<keyword evidence="1" id="KW-1133">Transmembrane helix</keyword>
<feature type="transmembrane region" description="Helical" evidence="1">
    <location>
        <begin position="68"/>
        <end position="88"/>
    </location>
</feature>
<dbReference type="EMBL" id="CP063458">
    <property type="protein sequence ID" value="QOV88696.1"/>
    <property type="molecule type" value="Genomic_DNA"/>
</dbReference>
<reference evidence="2 3" key="1">
    <citation type="submission" date="2020-10" db="EMBL/GenBank/DDBJ databases">
        <title>Wide distribution of Phycisphaera-like planctomycetes from WD2101 soil group in peatlands and genome analysis of the first cultivated representative.</title>
        <authorList>
            <person name="Dedysh S.N."/>
            <person name="Beletsky A.V."/>
            <person name="Ivanova A."/>
            <person name="Kulichevskaya I.S."/>
            <person name="Suzina N.E."/>
            <person name="Philippov D.A."/>
            <person name="Rakitin A.L."/>
            <person name="Mardanov A.V."/>
            <person name="Ravin N.V."/>
        </authorList>
    </citation>
    <scope>NUCLEOTIDE SEQUENCE [LARGE SCALE GENOMIC DNA]</scope>
    <source>
        <strain evidence="2 3">M1803</strain>
    </source>
</reference>
<keyword evidence="1" id="KW-0812">Transmembrane</keyword>
<protein>
    <recommendedName>
        <fullName evidence="4">DUF5658 domain-containing protein</fullName>
    </recommendedName>
</protein>
<accession>A0A7M2WTA5</accession>
<organism evidence="2 3">
    <name type="scientific">Humisphaera borealis</name>
    <dbReference type="NCBI Taxonomy" id="2807512"/>
    <lineage>
        <taxon>Bacteria</taxon>
        <taxon>Pseudomonadati</taxon>
        <taxon>Planctomycetota</taxon>
        <taxon>Phycisphaerae</taxon>
        <taxon>Tepidisphaerales</taxon>
        <taxon>Tepidisphaeraceae</taxon>
        <taxon>Humisphaera</taxon>
    </lineage>
</organism>